<feature type="domain" description="SET" evidence="5">
    <location>
        <begin position="77"/>
        <end position="239"/>
    </location>
</feature>
<evidence type="ECO:0000256" key="4">
    <source>
        <dbReference type="PROSITE-ProRule" id="PRU00134"/>
    </source>
</evidence>
<name>A0A507C2Y8_9FUNG</name>
<dbReference type="InterPro" id="IPR002893">
    <property type="entry name" value="Znf_MYND"/>
</dbReference>
<dbReference type="Gene3D" id="2.170.270.10">
    <property type="entry name" value="SET domain"/>
    <property type="match status" value="1"/>
</dbReference>
<dbReference type="OrthoDB" id="265717at2759"/>
<dbReference type="Pfam" id="PF01753">
    <property type="entry name" value="zf-MYND"/>
    <property type="match status" value="1"/>
</dbReference>
<dbReference type="AlphaFoldDB" id="A0A507C2Y8"/>
<comment type="caution">
    <text evidence="7">The sequence shown here is derived from an EMBL/GenBank/DDBJ whole genome shotgun (WGS) entry which is preliminary data.</text>
</comment>
<dbReference type="InterPro" id="IPR001214">
    <property type="entry name" value="SET_dom"/>
</dbReference>
<dbReference type="RefSeq" id="XP_031023216.1">
    <property type="nucleotide sequence ID" value="XM_031170782.1"/>
</dbReference>
<proteinExistence type="predicted"/>
<evidence type="ECO:0000259" key="6">
    <source>
        <dbReference type="PROSITE" id="PS50865"/>
    </source>
</evidence>
<dbReference type="PROSITE" id="PS50865">
    <property type="entry name" value="ZF_MYND_2"/>
    <property type="match status" value="1"/>
</dbReference>
<reference evidence="7 8" key="1">
    <citation type="journal article" date="2019" name="Sci. Rep.">
        <title>Comparative genomics of chytrid fungi reveal insights into the obligate biotrophic and pathogenic lifestyle of Synchytrium endobioticum.</title>
        <authorList>
            <person name="van de Vossenberg B.T.L.H."/>
            <person name="Warris S."/>
            <person name="Nguyen H.D.T."/>
            <person name="van Gent-Pelzer M.P.E."/>
            <person name="Joly D.L."/>
            <person name="van de Geest H.C."/>
            <person name="Bonants P.J.M."/>
            <person name="Smith D.S."/>
            <person name="Levesque C.A."/>
            <person name="van der Lee T.A.J."/>
        </authorList>
    </citation>
    <scope>NUCLEOTIDE SEQUENCE [LARGE SCALE GENOMIC DNA]</scope>
    <source>
        <strain evidence="7 8">JEL517</strain>
    </source>
</reference>
<accession>A0A507C2Y8</accession>
<evidence type="ECO:0000259" key="5">
    <source>
        <dbReference type="PROSITE" id="PS50280"/>
    </source>
</evidence>
<dbReference type="PANTHER" id="PTHR12197:SF251">
    <property type="entry name" value="EG:BACR7C10.4 PROTEIN"/>
    <property type="match status" value="1"/>
</dbReference>
<evidence type="ECO:0000313" key="7">
    <source>
        <dbReference type="EMBL" id="TPX31905.1"/>
    </source>
</evidence>
<gene>
    <name evidence="7" type="ORF">SmJEL517_g04854</name>
</gene>
<dbReference type="PANTHER" id="PTHR12197">
    <property type="entry name" value="HISTONE-LYSINE N-METHYLTRANSFERASE SMYD"/>
    <property type="match status" value="1"/>
</dbReference>
<dbReference type="Pfam" id="PF00856">
    <property type="entry name" value="SET"/>
    <property type="match status" value="1"/>
</dbReference>
<evidence type="ECO:0000256" key="1">
    <source>
        <dbReference type="ARBA" id="ARBA00022723"/>
    </source>
</evidence>
<dbReference type="SUPFAM" id="SSF82199">
    <property type="entry name" value="SET domain"/>
    <property type="match status" value="1"/>
</dbReference>
<feature type="domain" description="MYND-type" evidence="6">
    <location>
        <begin position="57"/>
        <end position="97"/>
    </location>
</feature>
<dbReference type="InterPro" id="IPR050869">
    <property type="entry name" value="H3K4_H4K5_MeTrfase"/>
</dbReference>
<dbReference type="PROSITE" id="PS01360">
    <property type="entry name" value="ZF_MYND_1"/>
    <property type="match status" value="1"/>
</dbReference>
<keyword evidence="8" id="KW-1185">Reference proteome</keyword>
<dbReference type="PROSITE" id="PS50280">
    <property type="entry name" value="SET"/>
    <property type="match status" value="1"/>
</dbReference>
<keyword evidence="1" id="KW-0479">Metal-binding</keyword>
<dbReference type="Gene3D" id="1.10.220.160">
    <property type="match status" value="1"/>
</dbReference>
<keyword evidence="3" id="KW-0862">Zinc</keyword>
<evidence type="ECO:0000256" key="2">
    <source>
        <dbReference type="ARBA" id="ARBA00022771"/>
    </source>
</evidence>
<dbReference type="InterPro" id="IPR046341">
    <property type="entry name" value="SET_dom_sf"/>
</dbReference>
<keyword evidence="2 4" id="KW-0863">Zinc-finger</keyword>
<dbReference type="GeneID" id="42006079"/>
<evidence type="ECO:0008006" key="9">
    <source>
        <dbReference type="Google" id="ProtNLM"/>
    </source>
</evidence>
<dbReference type="GO" id="GO:0008270">
    <property type="term" value="F:zinc ion binding"/>
    <property type="evidence" value="ECO:0007669"/>
    <property type="project" value="UniProtKB-KW"/>
</dbReference>
<dbReference type="Gene3D" id="6.10.140.2220">
    <property type="match status" value="1"/>
</dbReference>
<dbReference type="Proteomes" id="UP000319731">
    <property type="component" value="Unassembled WGS sequence"/>
</dbReference>
<dbReference type="STRING" id="1806994.A0A507C2Y8"/>
<evidence type="ECO:0000313" key="8">
    <source>
        <dbReference type="Proteomes" id="UP000319731"/>
    </source>
</evidence>
<dbReference type="GO" id="GO:0005634">
    <property type="term" value="C:nucleus"/>
    <property type="evidence" value="ECO:0007669"/>
    <property type="project" value="TreeGrafter"/>
</dbReference>
<evidence type="ECO:0000256" key="3">
    <source>
        <dbReference type="ARBA" id="ARBA00022833"/>
    </source>
</evidence>
<organism evidence="7 8">
    <name type="scientific">Synchytrium microbalum</name>
    <dbReference type="NCBI Taxonomy" id="1806994"/>
    <lineage>
        <taxon>Eukaryota</taxon>
        <taxon>Fungi</taxon>
        <taxon>Fungi incertae sedis</taxon>
        <taxon>Chytridiomycota</taxon>
        <taxon>Chytridiomycota incertae sedis</taxon>
        <taxon>Chytridiomycetes</taxon>
        <taxon>Synchytriales</taxon>
        <taxon>Synchytriaceae</taxon>
        <taxon>Synchytrium</taxon>
    </lineage>
</organism>
<protein>
    <recommendedName>
        <fullName evidence="9">MYND-type domain-containing protein</fullName>
    </recommendedName>
</protein>
<dbReference type="EMBL" id="QEAO01000037">
    <property type="protein sequence ID" value="TPX31905.1"/>
    <property type="molecule type" value="Genomic_DNA"/>
</dbReference>
<sequence length="488" mass="53843">MSNDSGNLDQLLSDLGLALHPDIAKHRKLTTKVARKPAQVILRDDALAISSSSSYICHACLVASSATLLVCARCKSARYCSKKCQASDWKSGHKLACQLYVNYATDHDIAEADLLIKAIYKSDEASKSVAWMSFSKLMDHANEFDDETTMEMKQTIDWVSQVSSHGPSDMMTYLGRFKSNNYAMYDPDLNIVGEGCFALAALLNHSCHPNLCIEFEGRGMVVRCMTELTSGDELLVSYQDPMTPGTRRRLLLKENFDCTCIRCVKPDPIIPALHGGFPYVDTLLTDADDPIDLHIVSNLIADATNMPSYIPIFNNPNPTPPISPPLISYISTILPFMAPVIPPTSSQTTYLTKHHEIITTFITTPSDIYTLPTFIAASTLLTNQIESGKPQWLDVAILAMYAASTYLLVYERYHPMVGLKFLLAGKALFNAAEDAKTQPELRSMVLDAQVLVKLAKECLAVSHGYEGANGRVMKDVEEVEKAILIELS</sequence>